<dbReference type="Proteomes" id="UP000092498">
    <property type="component" value="Chromosome"/>
</dbReference>
<dbReference type="InParanoid" id="A0A1B1AIC8"/>
<dbReference type="Pfam" id="PF04390">
    <property type="entry name" value="LptE"/>
    <property type="match status" value="1"/>
</dbReference>
<proteinExistence type="predicted"/>
<dbReference type="AlphaFoldDB" id="A0A1B1AIC8"/>
<protein>
    <recommendedName>
        <fullName evidence="4">LPS-assembly lipoprotein LptE</fullName>
    </recommendedName>
</protein>
<evidence type="ECO:0000313" key="3">
    <source>
        <dbReference type="Proteomes" id="UP000092498"/>
    </source>
</evidence>
<evidence type="ECO:0000256" key="1">
    <source>
        <dbReference type="SAM" id="SignalP"/>
    </source>
</evidence>
<dbReference type="RefSeq" id="WP_066771125.1">
    <property type="nucleotide sequence ID" value="NZ_CP013244.1"/>
</dbReference>
<dbReference type="GO" id="GO:0043165">
    <property type="term" value="P:Gram-negative-bacterium-type cell outer membrane assembly"/>
    <property type="evidence" value="ECO:0007669"/>
    <property type="project" value="InterPro"/>
</dbReference>
<keyword evidence="3" id="KW-1185">Reference proteome</keyword>
<feature type="chain" id="PRO_5008518853" description="LPS-assembly lipoprotein LptE" evidence="1">
    <location>
        <begin position="23"/>
        <end position="160"/>
    </location>
</feature>
<dbReference type="OrthoDB" id="8480109at2"/>
<dbReference type="PROSITE" id="PS51257">
    <property type="entry name" value="PROKAR_LIPOPROTEIN"/>
    <property type="match status" value="1"/>
</dbReference>
<dbReference type="GO" id="GO:0019867">
    <property type="term" value="C:outer membrane"/>
    <property type="evidence" value="ECO:0007669"/>
    <property type="project" value="InterPro"/>
</dbReference>
<evidence type="ECO:0008006" key="4">
    <source>
        <dbReference type="Google" id="ProtNLM"/>
    </source>
</evidence>
<sequence>MRVLLASLTLLLTACGFQPMYAPVDGANAIGPVQIAEIEGRAGHVLRTELTRILAAENDGSPPANLQVTLTEVVTPLGIRIDESATRSELRLTANYILTPAQAGARVMRGSVSTVVNYDIPRAAFGEITAQDDARERAAESMAQRFRAELALRIAQARQG</sequence>
<name>A0A1B1AIC8_9PROT</name>
<reference evidence="2 3" key="1">
    <citation type="submission" date="2015-11" db="EMBL/GenBank/DDBJ databases">
        <title>Whole-Genome Sequence of Candidatus Oderbacter manganicum from the National Park Lower Oder Valley, Germany.</title>
        <authorList>
            <person name="Braun B."/>
            <person name="Liere K."/>
            <person name="Szewzyk U."/>
        </authorList>
    </citation>
    <scope>NUCLEOTIDE SEQUENCE [LARGE SCALE GENOMIC DNA]</scope>
    <source>
        <strain evidence="2 3">OTSz_A_272</strain>
    </source>
</reference>
<gene>
    <name evidence="2" type="ORF">ATE48_10485</name>
</gene>
<evidence type="ECO:0000313" key="2">
    <source>
        <dbReference type="EMBL" id="ANP46312.1"/>
    </source>
</evidence>
<organism evidence="2 3">
    <name type="scientific">Candidatus Viadribacter manganicus</name>
    <dbReference type="NCBI Taxonomy" id="1759059"/>
    <lineage>
        <taxon>Bacteria</taxon>
        <taxon>Pseudomonadati</taxon>
        <taxon>Pseudomonadota</taxon>
        <taxon>Alphaproteobacteria</taxon>
        <taxon>Hyphomonadales</taxon>
        <taxon>Hyphomonadaceae</taxon>
        <taxon>Candidatus Viadribacter</taxon>
    </lineage>
</organism>
<dbReference type="KEGG" id="cbot:ATE48_10485"/>
<keyword evidence="1" id="KW-0732">Signal</keyword>
<feature type="signal peptide" evidence="1">
    <location>
        <begin position="1"/>
        <end position="22"/>
    </location>
</feature>
<accession>A0A1B1AIC8</accession>
<dbReference type="STRING" id="1759059.ATE48_10485"/>
<dbReference type="EMBL" id="CP013244">
    <property type="protein sequence ID" value="ANP46312.1"/>
    <property type="molecule type" value="Genomic_DNA"/>
</dbReference>
<dbReference type="Gene3D" id="3.30.160.150">
    <property type="entry name" value="Lipoprotein like domain"/>
    <property type="match status" value="1"/>
</dbReference>
<dbReference type="InterPro" id="IPR007485">
    <property type="entry name" value="LPS_assembly_LptE"/>
</dbReference>